<accession>A0A2G4EZQ8</accession>
<proteinExistence type="predicted"/>
<name>A0A2G4EZQ8_9CYAN</name>
<sequence>MNALGDRFNQFRGKTRFAVCRVFVHLTGEEVAPVLGILNSTARDAIDADGDLTVLGEGLVEVCNHLLQYDNYWQSAANEGDVFWDEGEAGDYVDELFTDSAQRYLSEPQYNDSVDDKNSPLSLPVTRNVVVILTVAYEGEVPQLETDLADMSALKAGLKALINLNYQQRLRAIQVHFSPAQFGDELTDDQLLVNFSELIPL</sequence>
<protein>
    <submittedName>
        <fullName evidence="1">DUF1517 domain-containing protein</fullName>
    </submittedName>
</protein>
<dbReference type="InterPro" id="IPR010903">
    <property type="entry name" value="DUF1517"/>
</dbReference>
<gene>
    <name evidence="1" type="ORF">CP500_014740</name>
</gene>
<keyword evidence="2" id="KW-1185">Reference proteome</keyword>
<organism evidence="1 2">
    <name type="scientific">Tychonema bourrellyi FEM_GT703</name>
    <dbReference type="NCBI Taxonomy" id="2040638"/>
    <lineage>
        <taxon>Bacteria</taxon>
        <taxon>Bacillati</taxon>
        <taxon>Cyanobacteriota</taxon>
        <taxon>Cyanophyceae</taxon>
        <taxon>Oscillatoriophycideae</taxon>
        <taxon>Oscillatoriales</taxon>
        <taxon>Microcoleaceae</taxon>
        <taxon>Tychonema</taxon>
    </lineage>
</organism>
<reference evidence="1" key="1">
    <citation type="submission" date="2017-10" db="EMBL/GenBank/DDBJ databases">
        <title>Draft genome sequence of the planktic cyanobacteria Tychonema bourrellyi isolated from alpine lentic freshwater.</title>
        <authorList>
            <person name="Tett A."/>
            <person name="Armanini F."/>
            <person name="Asnicar F."/>
            <person name="Boscaini A."/>
            <person name="Pasolli E."/>
            <person name="Zolfo M."/>
            <person name="Donati C."/>
            <person name="Salmaso N."/>
            <person name="Segata N."/>
        </authorList>
    </citation>
    <scope>NUCLEOTIDE SEQUENCE</scope>
    <source>
        <strain evidence="1">FEM_GT703</strain>
    </source>
</reference>
<dbReference type="RefSeq" id="WP_096830974.1">
    <property type="nucleotide sequence ID" value="NZ_NXIB02000084.1"/>
</dbReference>
<dbReference type="OrthoDB" id="456652at2"/>
<dbReference type="Proteomes" id="UP000226442">
    <property type="component" value="Unassembled WGS sequence"/>
</dbReference>
<comment type="caution">
    <text evidence="1">The sequence shown here is derived from an EMBL/GenBank/DDBJ whole genome shotgun (WGS) entry which is preliminary data.</text>
</comment>
<evidence type="ECO:0000313" key="2">
    <source>
        <dbReference type="Proteomes" id="UP000226442"/>
    </source>
</evidence>
<dbReference type="EMBL" id="NXIB02000084">
    <property type="protein sequence ID" value="PHX54677.1"/>
    <property type="molecule type" value="Genomic_DNA"/>
</dbReference>
<dbReference type="Pfam" id="PF07466">
    <property type="entry name" value="DUF1517"/>
    <property type="match status" value="1"/>
</dbReference>
<dbReference type="AlphaFoldDB" id="A0A2G4EZQ8"/>
<evidence type="ECO:0000313" key="1">
    <source>
        <dbReference type="EMBL" id="PHX54677.1"/>
    </source>
</evidence>